<keyword evidence="3" id="KW-1185">Reference proteome</keyword>
<reference evidence="2" key="1">
    <citation type="journal article" date="2023" name="Science">
        <title>Genome structures resolve the early diversification of teleost fishes.</title>
        <authorList>
            <person name="Parey E."/>
            <person name="Louis A."/>
            <person name="Montfort J."/>
            <person name="Bouchez O."/>
            <person name="Roques C."/>
            <person name="Iampietro C."/>
            <person name="Lluch J."/>
            <person name="Castinel A."/>
            <person name="Donnadieu C."/>
            <person name="Desvignes T."/>
            <person name="Floi Bucao C."/>
            <person name="Jouanno E."/>
            <person name="Wen M."/>
            <person name="Mejri S."/>
            <person name="Dirks R."/>
            <person name="Jansen H."/>
            <person name="Henkel C."/>
            <person name="Chen W.J."/>
            <person name="Zahm M."/>
            <person name="Cabau C."/>
            <person name="Klopp C."/>
            <person name="Thompson A.W."/>
            <person name="Robinson-Rechavi M."/>
            <person name="Braasch I."/>
            <person name="Lecointre G."/>
            <person name="Bobe J."/>
            <person name="Postlethwait J.H."/>
            <person name="Berthelot C."/>
            <person name="Roest Crollius H."/>
            <person name="Guiguen Y."/>
        </authorList>
    </citation>
    <scope>NUCLEOTIDE SEQUENCE</scope>
    <source>
        <strain evidence="2">WJC10195</strain>
    </source>
</reference>
<dbReference type="AlphaFoldDB" id="A0A9Q1ESG1"/>
<accession>A0A9Q1ESG1</accession>
<protein>
    <submittedName>
        <fullName evidence="2">Uncharacterized protein</fullName>
    </submittedName>
</protein>
<name>A0A9Q1ESG1_SYNKA</name>
<feature type="region of interest" description="Disordered" evidence="1">
    <location>
        <begin position="80"/>
        <end position="176"/>
    </location>
</feature>
<organism evidence="2 3">
    <name type="scientific">Synaphobranchus kaupii</name>
    <name type="common">Kaup's arrowtooth eel</name>
    <dbReference type="NCBI Taxonomy" id="118154"/>
    <lineage>
        <taxon>Eukaryota</taxon>
        <taxon>Metazoa</taxon>
        <taxon>Chordata</taxon>
        <taxon>Craniata</taxon>
        <taxon>Vertebrata</taxon>
        <taxon>Euteleostomi</taxon>
        <taxon>Actinopterygii</taxon>
        <taxon>Neopterygii</taxon>
        <taxon>Teleostei</taxon>
        <taxon>Anguilliformes</taxon>
        <taxon>Synaphobranchidae</taxon>
        <taxon>Synaphobranchus</taxon>
    </lineage>
</organism>
<feature type="region of interest" description="Disordered" evidence="1">
    <location>
        <begin position="1"/>
        <end position="67"/>
    </location>
</feature>
<feature type="compositionally biased region" description="Basic residues" evidence="1">
    <location>
        <begin position="56"/>
        <end position="67"/>
    </location>
</feature>
<evidence type="ECO:0000256" key="1">
    <source>
        <dbReference type="SAM" id="MobiDB-lite"/>
    </source>
</evidence>
<feature type="compositionally biased region" description="Gly residues" evidence="1">
    <location>
        <begin position="83"/>
        <end position="92"/>
    </location>
</feature>
<comment type="caution">
    <text evidence="2">The sequence shown here is derived from an EMBL/GenBank/DDBJ whole genome shotgun (WGS) entry which is preliminary data.</text>
</comment>
<evidence type="ECO:0000313" key="3">
    <source>
        <dbReference type="Proteomes" id="UP001152622"/>
    </source>
</evidence>
<proteinExistence type="predicted"/>
<evidence type="ECO:0000313" key="2">
    <source>
        <dbReference type="EMBL" id="KAJ8344132.1"/>
    </source>
</evidence>
<dbReference type="EMBL" id="JAINUF010000013">
    <property type="protein sequence ID" value="KAJ8344132.1"/>
    <property type="molecule type" value="Genomic_DNA"/>
</dbReference>
<gene>
    <name evidence="2" type="ORF">SKAU_G00314610</name>
</gene>
<sequence length="199" mass="21406">MADPSGPGPVIRGSRWAPPAVQPVTGAQGGVRALSRSRHWGPQKEEAEGPLPRFASPKKKKRRKQRTFHLRVRAMGRAKDDGGAAGLVGTAGGVACPITAPSGRRIRRGSGQPPREKARRAPVQQRWARGGNPTDGRRWIRKGTAESRPVLMPPPAAADGKEQKAEPQSPNGPKRLSVLHLEHSPILTSAISSLLMQFM</sequence>
<dbReference type="Proteomes" id="UP001152622">
    <property type="component" value="Chromosome 13"/>
</dbReference>